<dbReference type="EMBL" id="BAAANO010000005">
    <property type="protein sequence ID" value="GAA2000287.1"/>
    <property type="molecule type" value="Genomic_DNA"/>
</dbReference>
<keyword evidence="3 4" id="KW-0067">ATP-binding</keyword>
<dbReference type="Proteomes" id="UP001500755">
    <property type="component" value="Unassembled WGS sequence"/>
</dbReference>
<comment type="catalytic activity">
    <reaction evidence="4">
        <text>(6S)-5-formyl-5,6,7,8-tetrahydrofolate + ATP = (6R)-5,10-methenyltetrahydrofolate + ADP + phosphate</text>
        <dbReference type="Rhea" id="RHEA:10488"/>
        <dbReference type="ChEBI" id="CHEBI:30616"/>
        <dbReference type="ChEBI" id="CHEBI:43474"/>
        <dbReference type="ChEBI" id="CHEBI:57455"/>
        <dbReference type="ChEBI" id="CHEBI:57457"/>
        <dbReference type="ChEBI" id="CHEBI:456216"/>
        <dbReference type="EC" id="6.3.3.2"/>
    </reaction>
</comment>
<dbReference type="PIRSF" id="PIRSF006806">
    <property type="entry name" value="FTHF_cligase"/>
    <property type="match status" value="1"/>
</dbReference>
<evidence type="ECO:0000313" key="6">
    <source>
        <dbReference type="EMBL" id="GAA2000287.1"/>
    </source>
</evidence>
<accession>A0ABP5EMZ2</accession>
<dbReference type="RefSeq" id="WP_344306680.1">
    <property type="nucleotide sequence ID" value="NZ_BAAANO010000005.1"/>
</dbReference>
<proteinExistence type="inferred from homology"/>
<organism evidence="6 7">
    <name type="scientific">Brevibacterium samyangense</name>
    <dbReference type="NCBI Taxonomy" id="366888"/>
    <lineage>
        <taxon>Bacteria</taxon>
        <taxon>Bacillati</taxon>
        <taxon>Actinomycetota</taxon>
        <taxon>Actinomycetes</taxon>
        <taxon>Micrococcales</taxon>
        <taxon>Brevibacteriaceae</taxon>
        <taxon>Brevibacterium</taxon>
    </lineage>
</organism>
<feature type="compositionally biased region" description="Basic residues" evidence="5">
    <location>
        <begin position="39"/>
        <end position="49"/>
    </location>
</feature>
<evidence type="ECO:0000256" key="1">
    <source>
        <dbReference type="ARBA" id="ARBA00010638"/>
    </source>
</evidence>
<dbReference type="SUPFAM" id="SSF100950">
    <property type="entry name" value="NagB/RpiA/CoA transferase-like"/>
    <property type="match status" value="1"/>
</dbReference>
<keyword evidence="2 4" id="KW-0547">Nucleotide-binding</keyword>
<dbReference type="EC" id="6.3.3.2" evidence="4"/>
<dbReference type="InterPro" id="IPR024185">
    <property type="entry name" value="FTHF_cligase-like_sf"/>
</dbReference>
<keyword evidence="7" id="KW-1185">Reference proteome</keyword>
<feature type="compositionally biased region" description="Low complexity" evidence="5">
    <location>
        <begin position="18"/>
        <end position="34"/>
    </location>
</feature>
<keyword evidence="4" id="KW-0460">Magnesium</keyword>
<comment type="similarity">
    <text evidence="1 4">Belongs to the 5-formyltetrahydrofolate cyclo-ligase family.</text>
</comment>
<dbReference type="PANTHER" id="PTHR23407">
    <property type="entry name" value="ATPASE INHIBITOR/5-FORMYLTETRAHYDROFOLATE CYCLO-LIGASE"/>
    <property type="match status" value="1"/>
</dbReference>
<evidence type="ECO:0000313" key="7">
    <source>
        <dbReference type="Proteomes" id="UP001500755"/>
    </source>
</evidence>
<evidence type="ECO:0000256" key="5">
    <source>
        <dbReference type="SAM" id="MobiDB-lite"/>
    </source>
</evidence>
<protein>
    <recommendedName>
        <fullName evidence="4">5-formyltetrahydrofolate cyclo-ligase</fullName>
        <ecNumber evidence="4">6.3.3.2</ecNumber>
    </recommendedName>
</protein>
<dbReference type="Pfam" id="PF01812">
    <property type="entry name" value="5-FTHF_cyc-lig"/>
    <property type="match status" value="1"/>
</dbReference>
<evidence type="ECO:0000256" key="3">
    <source>
        <dbReference type="ARBA" id="ARBA00022840"/>
    </source>
</evidence>
<gene>
    <name evidence="6" type="ORF">GCM10009755_05060</name>
</gene>
<evidence type="ECO:0000256" key="2">
    <source>
        <dbReference type="ARBA" id="ARBA00022741"/>
    </source>
</evidence>
<dbReference type="InterPro" id="IPR037171">
    <property type="entry name" value="NagB/RpiA_transferase-like"/>
</dbReference>
<dbReference type="Gene3D" id="3.40.50.10420">
    <property type="entry name" value="NagB/RpiA/CoA transferase-like"/>
    <property type="match status" value="1"/>
</dbReference>
<dbReference type="NCBIfam" id="TIGR02727">
    <property type="entry name" value="MTHFS_bact"/>
    <property type="match status" value="1"/>
</dbReference>
<keyword evidence="4" id="KW-0479">Metal-binding</keyword>
<dbReference type="InterPro" id="IPR002698">
    <property type="entry name" value="FTHF_cligase"/>
</dbReference>
<dbReference type="PANTHER" id="PTHR23407:SF1">
    <property type="entry name" value="5-FORMYLTETRAHYDROFOLATE CYCLO-LIGASE"/>
    <property type="match status" value="1"/>
</dbReference>
<reference evidence="7" key="1">
    <citation type="journal article" date="2019" name="Int. J. Syst. Evol. Microbiol.">
        <title>The Global Catalogue of Microorganisms (GCM) 10K type strain sequencing project: providing services to taxonomists for standard genome sequencing and annotation.</title>
        <authorList>
            <consortium name="The Broad Institute Genomics Platform"/>
            <consortium name="The Broad Institute Genome Sequencing Center for Infectious Disease"/>
            <person name="Wu L."/>
            <person name="Ma J."/>
        </authorList>
    </citation>
    <scope>NUCLEOTIDE SEQUENCE [LARGE SCALE GENOMIC DNA]</scope>
    <source>
        <strain evidence="7">JCM 14546</strain>
    </source>
</reference>
<comment type="cofactor">
    <cofactor evidence="4">
        <name>Mg(2+)</name>
        <dbReference type="ChEBI" id="CHEBI:18420"/>
    </cofactor>
</comment>
<evidence type="ECO:0000256" key="4">
    <source>
        <dbReference type="RuleBase" id="RU361279"/>
    </source>
</evidence>
<name>A0ABP5EMZ2_9MICO</name>
<feature type="region of interest" description="Disordered" evidence="5">
    <location>
        <begin position="1"/>
        <end position="52"/>
    </location>
</feature>
<comment type="caution">
    <text evidence="6">The sequence shown here is derived from an EMBL/GenBank/DDBJ whole genome shotgun (WGS) entry which is preliminary data.</text>
</comment>
<sequence length="231" mass="23838">MTDGWNARSEPEVASPNPDGAVPVRAPADPAAPDSRQGLRSRIRAARRARREDPAVVARDAASFARSLTPLLTGVERVVGYAALPGEPDLDVVLDAALDRGTEVLLPVVLGPGALALSPLTGPMAALPRIGAFGIREPSGPRLPLEVLTTAEAPRTLVLVPGLAFSPGGGRLGNGGGFYDRAFGPSGSVPLRGRIPTVGVCFRGEVTEAVPIAPWDLVVDRVVTEVGALEA</sequence>